<dbReference type="AlphaFoldDB" id="I5BZV8"/>
<dbReference type="STRING" id="1189621.A3SI_14419"/>
<dbReference type="EMBL" id="AJYA01000034">
    <property type="protein sequence ID" value="EIM75110.1"/>
    <property type="molecule type" value="Genomic_DNA"/>
</dbReference>
<gene>
    <name evidence="2" type="ORF">A3SI_14419</name>
</gene>
<protein>
    <submittedName>
        <fullName evidence="2">Uncharacterized protein</fullName>
    </submittedName>
</protein>
<dbReference type="Proteomes" id="UP000005551">
    <property type="component" value="Unassembled WGS sequence"/>
</dbReference>
<keyword evidence="3" id="KW-1185">Reference proteome</keyword>
<evidence type="ECO:0000313" key="3">
    <source>
        <dbReference type="Proteomes" id="UP000005551"/>
    </source>
</evidence>
<accession>I5BZV8</accession>
<name>I5BZV8_9BACT</name>
<comment type="caution">
    <text evidence="2">The sequence shown here is derived from an EMBL/GenBank/DDBJ whole genome shotgun (WGS) entry which is preliminary data.</text>
</comment>
<dbReference type="PATRIC" id="fig|1189621.3.peg.3004"/>
<dbReference type="Pfam" id="PF20027">
    <property type="entry name" value="DUF6435"/>
    <property type="match status" value="1"/>
</dbReference>
<organism evidence="2 3">
    <name type="scientific">Nitritalea halalkaliphila LW7</name>
    <dbReference type="NCBI Taxonomy" id="1189621"/>
    <lineage>
        <taxon>Bacteria</taxon>
        <taxon>Pseudomonadati</taxon>
        <taxon>Bacteroidota</taxon>
        <taxon>Cytophagia</taxon>
        <taxon>Cytophagales</taxon>
        <taxon>Cyclobacteriaceae</taxon>
        <taxon>Nitritalea</taxon>
    </lineage>
</organism>
<sequence length="97" mass="11090">MKVKEGGSRNANSVLRLFFYCPRGRTIPYAEGFFKENSDMFGLFKKKTPIEKLQEEYKGLMEKAHKMSHSDRTAADKLMAEAEEVAKKIDALKKELG</sequence>
<proteinExistence type="predicted"/>
<keyword evidence="1" id="KW-0175">Coiled coil</keyword>
<dbReference type="InterPro" id="IPR045493">
    <property type="entry name" value="DUF6435"/>
</dbReference>
<feature type="coiled-coil region" evidence="1">
    <location>
        <begin position="50"/>
        <end position="95"/>
    </location>
</feature>
<dbReference type="NCBIfam" id="NF033487">
    <property type="entry name" value="Lacal_2735_fam"/>
    <property type="match status" value="1"/>
</dbReference>
<evidence type="ECO:0000256" key="1">
    <source>
        <dbReference type="SAM" id="Coils"/>
    </source>
</evidence>
<evidence type="ECO:0000313" key="2">
    <source>
        <dbReference type="EMBL" id="EIM75110.1"/>
    </source>
</evidence>
<reference evidence="2 3" key="1">
    <citation type="submission" date="2012-05" db="EMBL/GenBank/DDBJ databases">
        <title>Genome sequence of Nitritalea halalkaliphila LW7.</title>
        <authorList>
            <person name="Jangir P.K."/>
            <person name="Singh A."/>
            <person name="Shivaji S."/>
            <person name="Sharma R."/>
        </authorList>
    </citation>
    <scope>NUCLEOTIDE SEQUENCE [LARGE SCALE GENOMIC DNA]</scope>
    <source>
        <strain evidence="2 3">LW7</strain>
    </source>
</reference>